<protein>
    <submittedName>
        <fullName evidence="2">Os11g0259501 protein</fullName>
    </submittedName>
</protein>
<organism evidence="2 3">
    <name type="scientific">Oryza sativa subsp. japonica</name>
    <name type="common">Rice</name>
    <dbReference type="NCBI Taxonomy" id="39947"/>
    <lineage>
        <taxon>Eukaryota</taxon>
        <taxon>Viridiplantae</taxon>
        <taxon>Streptophyta</taxon>
        <taxon>Embryophyta</taxon>
        <taxon>Tracheophyta</taxon>
        <taxon>Spermatophyta</taxon>
        <taxon>Magnoliopsida</taxon>
        <taxon>Liliopsida</taxon>
        <taxon>Poales</taxon>
        <taxon>Poaceae</taxon>
        <taxon>BOP clade</taxon>
        <taxon>Oryzoideae</taxon>
        <taxon>Oryzeae</taxon>
        <taxon>Oryzinae</taxon>
        <taxon>Oryza</taxon>
        <taxon>Oryza sativa</taxon>
    </lineage>
</organism>
<gene>
    <name evidence="2" type="ordered locus">Os11g0259501</name>
    <name evidence="2" type="ORF">OSNPB_110259501</name>
</gene>
<keyword evidence="3" id="KW-1185">Reference proteome</keyword>
<reference evidence="3" key="1">
    <citation type="journal article" date="2005" name="Nature">
        <title>The map-based sequence of the rice genome.</title>
        <authorList>
            <consortium name="International rice genome sequencing project (IRGSP)"/>
            <person name="Matsumoto T."/>
            <person name="Wu J."/>
            <person name="Kanamori H."/>
            <person name="Katayose Y."/>
            <person name="Fujisawa M."/>
            <person name="Namiki N."/>
            <person name="Mizuno H."/>
            <person name="Yamamoto K."/>
            <person name="Antonio B.A."/>
            <person name="Baba T."/>
            <person name="Sakata K."/>
            <person name="Nagamura Y."/>
            <person name="Aoki H."/>
            <person name="Arikawa K."/>
            <person name="Arita K."/>
            <person name="Bito T."/>
            <person name="Chiden Y."/>
            <person name="Fujitsuka N."/>
            <person name="Fukunaka R."/>
            <person name="Hamada M."/>
            <person name="Harada C."/>
            <person name="Hayashi A."/>
            <person name="Hijishita S."/>
            <person name="Honda M."/>
            <person name="Hosokawa S."/>
            <person name="Ichikawa Y."/>
            <person name="Idonuma A."/>
            <person name="Iijima M."/>
            <person name="Ikeda M."/>
            <person name="Ikeno M."/>
            <person name="Ito K."/>
            <person name="Ito S."/>
            <person name="Ito T."/>
            <person name="Ito Y."/>
            <person name="Ito Y."/>
            <person name="Iwabuchi A."/>
            <person name="Kamiya K."/>
            <person name="Karasawa W."/>
            <person name="Kurita K."/>
            <person name="Katagiri S."/>
            <person name="Kikuta A."/>
            <person name="Kobayashi H."/>
            <person name="Kobayashi N."/>
            <person name="Machita K."/>
            <person name="Maehara T."/>
            <person name="Masukawa M."/>
            <person name="Mizubayashi T."/>
            <person name="Mukai Y."/>
            <person name="Nagasaki H."/>
            <person name="Nagata Y."/>
            <person name="Naito S."/>
            <person name="Nakashima M."/>
            <person name="Nakama Y."/>
            <person name="Nakamichi Y."/>
            <person name="Nakamura M."/>
            <person name="Meguro A."/>
            <person name="Negishi M."/>
            <person name="Ohta I."/>
            <person name="Ohta T."/>
            <person name="Okamoto M."/>
            <person name="Ono N."/>
            <person name="Saji S."/>
            <person name="Sakaguchi M."/>
            <person name="Sakai K."/>
            <person name="Shibata M."/>
            <person name="Shimokawa T."/>
            <person name="Song J."/>
            <person name="Takazaki Y."/>
            <person name="Terasawa K."/>
            <person name="Tsugane M."/>
            <person name="Tsuji K."/>
            <person name="Ueda S."/>
            <person name="Waki K."/>
            <person name="Yamagata H."/>
            <person name="Yamamoto M."/>
            <person name="Yamamoto S."/>
            <person name="Yamane H."/>
            <person name="Yoshiki S."/>
            <person name="Yoshihara R."/>
            <person name="Yukawa K."/>
            <person name="Zhong H."/>
            <person name="Yano M."/>
            <person name="Yuan Q."/>
            <person name="Ouyang S."/>
            <person name="Liu J."/>
            <person name="Jones K.M."/>
            <person name="Gansberger K."/>
            <person name="Moffat K."/>
            <person name="Hill J."/>
            <person name="Bera J."/>
            <person name="Fadrosh D."/>
            <person name="Jin S."/>
            <person name="Johri S."/>
            <person name="Kim M."/>
            <person name="Overton L."/>
            <person name="Reardon M."/>
            <person name="Tsitrin T."/>
            <person name="Vuong H."/>
            <person name="Weaver B."/>
            <person name="Ciecko A."/>
            <person name="Tallon L."/>
            <person name="Jackson J."/>
            <person name="Pai G."/>
            <person name="Aken S.V."/>
            <person name="Utterback T."/>
            <person name="Reidmuller S."/>
            <person name="Feldblyum T."/>
            <person name="Hsiao J."/>
            <person name="Zismann V."/>
            <person name="Iobst S."/>
            <person name="de Vazeille A.R."/>
            <person name="Buell C.R."/>
            <person name="Ying K."/>
            <person name="Li Y."/>
            <person name="Lu T."/>
            <person name="Huang Y."/>
            <person name="Zhao Q."/>
            <person name="Feng Q."/>
            <person name="Zhang L."/>
            <person name="Zhu J."/>
            <person name="Weng Q."/>
            <person name="Mu J."/>
            <person name="Lu Y."/>
            <person name="Fan D."/>
            <person name="Liu Y."/>
            <person name="Guan J."/>
            <person name="Zhang Y."/>
            <person name="Yu S."/>
            <person name="Liu X."/>
            <person name="Zhang Y."/>
            <person name="Hong G."/>
            <person name="Han B."/>
            <person name="Choisne N."/>
            <person name="Demange N."/>
            <person name="Orjeda G."/>
            <person name="Samain S."/>
            <person name="Cattolico L."/>
            <person name="Pelletier E."/>
            <person name="Couloux A."/>
            <person name="Segurens B."/>
            <person name="Wincker P."/>
            <person name="D'Hont A."/>
            <person name="Scarpelli C."/>
            <person name="Weissenbach J."/>
            <person name="Salanoubat M."/>
            <person name="Quetier F."/>
            <person name="Yu Y."/>
            <person name="Kim H.R."/>
            <person name="Rambo T."/>
            <person name="Currie J."/>
            <person name="Collura K."/>
            <person name="Luo M."/>
            <person name="Yang T."/>
            <person name="Ammiraju J.S.S."/>
            <person name="Engler F."/>
            <person name="Soderlund C."/>
            <person name="Wing R.A."/>
            <person name="Palmer L.E."/>
            <person name="de la Bastide M."/>
            <person name="Spiegel L."/>
            <person name="Nascimento L."/>
            <person name="Zutavern T."/>
            <person name="O'Shaughnessy A."/>
            <person name="Dike S."/>
            <person name="Dedhia N."/>
            <person name="Preston R."/>
            <person name="Balija V."/>
            <person name="McCombie W.R."/>
            <person name="Chow T."/>
            <person name="Chen H."/>
            <person name="Chung M."/>
            <person name="Chen C."/>
            <person name="Shaw J."/>
            <person name="Wu H."/>
            <person name="Hsiao K."/>
            <person name="Chao Y."/>
            <person name="Chu M."/>
            <person name="Cheng C."/>
            <person name="Hour A."/>
            <person name="Lee P."/>
            <person name="Lin S."/>
            <person name="Lin Y."/>
            <person name="Liou J."/>
            <person name="Liu S."/>
            <person name="Hsing Y."/>
            <person name="Raghuvanshi S."/>
            <person name="Mohanty A."/>
            <person name="Bharti A.K."/>
            <person name="Gaur A."/>
            <person name="Gupta V."/>
            <person name="Kumar D."/>
            <person name="Ravi V."/>
            <person name="Vij S."/>
            <person name="Kapur A."/>
            <person name="Khurana P."/>
            <person name="Khurana P."/>
            <person name="Khurana J.P."/>
            <person name="Tyagi A.K."/>
            <person name="Gaikwad K."/>
            <person name="Singh A."/>
            <person name="Dalal V."/>
            <person name="Srivastava S."/>
            <person name="Dixit A."/>
            <person name="Pal A.K."/>
            <person name="Ghazi I.A."/>
            <person name="Yadav M."/>
            <person name="Pandit A."/>
            <person name="Bhargava A."/>
            <person name="Sureshbabu K."/>
            <person name="Batra K."/>
            <person name="Sharma T.R."/>
            <person name="Mohapatra T."/>
            <person name="Singh N.K."/>
            <person name="Messing J."/>
            <person name="Nelson A.B."/>
            <person name="Fuks G."/>
            <person name="Kavchok S."/>
            <person name="Keizer G."/>
            <person name="Linton E."/>
            <person name="Llaca V."/>
            <person name="Song R."/>
            <person name="Tanyolac B."/>
            <person name="Young S."/>
            <person name="Ho-Il K."/>
            <person name="Hahn J.H."/>
            <person name="Sangsakoo G."/>
            <person name="Vanavichit A."/>
            <person name="de Mattos Luiz.A.T."/>
            <person name="Zimmer P.D."/>
            <person name="Malone G."/>
            <person name="Dellagostin O."/>
            <person name="de Oliveira A.C."/>
            <person name="Bevan M."/>
            <person name="Bancroft I."/>
            <person name="Minx P."/>
            <person name="Cordum H."/>
            <person name="Wilson R."/>
            <person name="Cheng Z."/>
            <person name="Jin W."/>
            <person name="Jiang J."/>
            <person name="Leong S.A."/>
            <person name="Iwama H."/>
            <person name="Gojobori T."/>
            <person name="Itoh T."/>
            <person name="Niimura Y."/>
            <person name="Fujii Y."/>
            <person name="Habara T."/>
            <person name="Sakai H."/>
            <person name="Sato Y."/>
            <person name="Wilson G."/>
            <person name="Kumar K."/>
            <person name="McCouch S."/>
            <person name="Juretic N."/>
            <person name="Hoen D."/>
            <person name="Wright S."/>
            <person name="Bruskiewich R."/>
            <person name="Bureau T."/>
            <person name="Miyao A."/>
            <person name="Hirochika H."/>
            <person name="Nishikawa T."/>
            <person name="Kadowaki K."/>
            <person name="Sugiura M."/>
            <person name="Burr B."/>
            <person name="Sasaki T."/>
        </authorList>
    </citation>
    <scope>NUCLEOTIDE SEQUENCE [LARGE SCALE GENOMIC DNA]</scope>
    <source>
        <strain evidence="3">cv. Nipponbare</strain>
    </source>
</reference>
<accession>A0A0N7KSQ7</accession>
<evidence type="ECO:0000313" key="2">
    <source>
        <dbReference type="EMBL" id="BAT13490.1"/>
    </source>
</evidence>
<dbReference type="Proteomes" id="UP000059680">
    <property type="component" value="Chromosome 11"/>
</dbReference>
<dbReference type="PaxDb" id="39947-A0A0N7KSQ7"/>
<dbReference type="InParanoid" id="A0A0N7KSQ7"/>
<name>A0A0N7KSQ7_ORYSJ</name>
<evidence type="ECO:0000256" key="1">
    <source>
        <dbReference type="SAM" id="MobiDB-lite"/>
    </source>
</evidence>
<evidence type="ECO:0000313" key="3">
    <source>
        <dbReference type="Proteomes" id="UP000059680"/>
    </source>
</evidence>
<feature type="region of interest" description="Disordered" evidence="1">
    <location>
        <begin position="43"/>
        <end position="71"/>
    </location>
</feature>
<proteinExistence type="predicted"/>
<reference evidence="2 3" key="3">
    <citation type="journal article" date="2013" name="Rice">
        <title>Improvement of the Oryza sativa Nipponbare reference genome using next generation sequence and optical map data.</title>
        <authorList>
            <person name="Kawahara Y."/>
            <person name="de la Bastide M."/>
            <person name="Hamilton J.P."/>
            <person name="Kanamori H."/>
            <person name="McCombie W.R."/>
            <person name="Ouyang S."/>
            <person name="Schwartz D.C."/>
            <person name="Tanaka T."/>
            <person name="Wu J."/>
            <person name="Zhou S."/>
            <person name="Childs K.L."/>
            <person name="Davidson R.M."/>
            <person name="Lin H."/>
            <person name="Quesada-Ocampo L."/>
            <person name="Vaillancourt B."/>
            <person name="Sakai H."/>
            <person name="Lee S.S."/>
            <person name="Kim J."/>
            <person name="Numa H."/>
            <person name="Itoh T."/>
            <person name="Buell C.R."/>
            <person name="Matsumoto T."/>
        </authorList>
    </citation>
    <scope>NUCLEOTIDE SEQUENCE [LARGE SCALE GENOMIC DNA]</scope>
    <source>
        <strain evidence="3">cv. Nipponbare</strain>
    </source>
</reference>
<dbReference type="AlphaFoldDB" id="A0A0N7KSQ7"/>
<dbReference type="EMBL" id="AP014967">
    <property type="protein sequence ID" value="BAT13490.1"/>
    <property type="molecule type" value="Genomic_DNA"/>
</dbReference>
<sequence length="71" mass="7614">MGNLCFQQQVKLPSIQDHLGAAAATKVVVLLAERVLRRAHRRMGGARRTPVLDTATGRVNAGSNPAGHCRL</sequence>
<reference evidence="2 3" key="2">
    <citation type="journal article" date="2013" name="Plant Cell Physiol.">
        <title>Rice Annotation Project Database (RAP-DB): an integrative and interactive database for rice genomics.</title>
        <authorList>
            <person name="Sakai H."/>
            <person name="Lee S.S."/>
            <person name="Tanaka T."/>
            <person name="Numa H."/>
            <person name="Kim J."/>
            <person name="Kawahara Y."/>
            <person name="Wakimoto H."/>
            <person name="Yang C.C."/>
            <person name="Iwamoto M."/>
            <person name="Abe T."/>
            <person name="Yamada Y."/>
            <person name="Muto A."/>
            <person name="Inokuchi H."/>
            <person name="Ikemura T."/>
            <person name="Matsumoto T."/>
            <person name="Sasaki T."/>
            <person name="Itoh T."/>
        </authorList>
    </citation>
    <scope>NUCLEOTIDE SEQUENCE [LARGE SCALE GENOMIC DNA]</scope>
    <source>
        <strain evidence="3">cv. Nipponbare</strain>
    </source>
</reference>